<dbReference type="Proteomes" id="UP000321662">
    <property type="component" value="Unassembled WGS sequence"/>
</dbReference>
<evidence type="ECO:0000259" key="1">
    <source>
        <dbReference type="Pfam" id="PF13462"/>
    </source>
</evidence>
<dbReference type="Gene3D" id="1.10.1200.90">
    <property type="entry name" value="DsbA-like domain"/>
    <property type="match status" value="1"/>
</dbReference>
<dbReference type="EMBL" id="BJUY01000019">
    <property type="protein sequence ID" value="GEK91786.1"/>
    <property type="molecule type" value="Genomic_DNA"/>
</dbReference>
<sequence>MDTSAINSKNVTTKGGLLIGDDKAPVKIVEFINLRCPYSKEWWEDSLPLLDKYVKENKVQRIVKHFDKDTPGLKKGNVLHRFLDHSNPEQAKENITYYFAHLDEWGSLPEDAIAEYAKEKRHATEQTDREHAESIIEETEQANITLVPTIVLNDHIFDENISEEELDKLIQTELAYKA</sequence>
<keyword evidence="3" id="KW-1185">Reference proteome</keyword>
<organism evidence="2 3">
    <name type="scientific">Alkalibacterium kapii</name>
    <dbReference type="NCBI Taxonomy" id="426704"/>
    <lineage>
        <taxon>Bacteria</taxon>
        <taxon>Bacillati</taxon>
        <taxon>Bacillota</taxon>
        <taxon>Bacilli</taxon>
        <taxon>Lactobacillales</taxon>
        <taxon>Carnobacteriaceae</taxon>
        <taxon>Alkalibacterium</taxon>
    </lineage>
</organism>
<evidence type="ECO:0000313" key="2">
    <source>
        <dbReference type="EMBL" id="GEK91786.1"/>
    </source>
</evidence>
<dbReference type="SUPFAM" id="SSF52833">
    <property type="entry name" value="Thioredoxin-like"/>
    <property type="match status" value="1"/>
</dbReference>
<dbReference type="InterPro" id="IPR012336">
    <property type="entry name" value="Thioredoxin-like_fold"/>
</dbReference>
<gene>
    <name evidence="2" type="ORF">AKA01nite_14080</name>
</gene>
<dbReference type="InterPro" id="IPR036249">
    <property type="entry name" value="Thioredoxin-like_sf"/>
</dbReference>
<dbReference type="OrthoDB" id="117402at2"/>
<dbReference type="CDD" id="cd02972">
    <property type="entry name" value="DsbA_family"/>
    <property type="match status" value="1"/>
</dbReference>
<dbReference type="AlphaFoldDB" id="A0A511AUG3"/>
<feature type="domain" description="Thioredoxin-like fold" evidence="1">
    <location>
        <begin position="13"/>
        <end position="171"/>
    </location>
</feature>
<comment type="caution">
    <text evidence="2">The sequence shown here is derived from an EMBL/GenBank/DDBJ whole genome shotgun (WGS) entry which is preliminary data.</text>
</comment>
<proteinExistence type="predicted"/>
<dbReference type="Pfam" id="PF13462">
    <property type="entry name" value="Thioredoxin_4"/>
    <property type="match status" value="1"/>
</dbReference>
<evidence type="ECO:0000313" key="3">
    <source>
        <dbReference type="Proteomes" id="UP000321662"/>
    </source>
</evidence>
<dbReference type="Gene3D" id="3.40.30.10">
    <property type="entry name" value="Glutaredoxin"/>
    <property type="match status" value="1"/>
</dbReference>
<reference evidence="2 3" key="1">
    <citation type="submission" date="2019-07" db="EMBL/GenBank/DDBJ databases">
        <title>Whole genome shotgun sequence of Alkalibacterium kapii NBRC 103247.</title>
        <authorList>
            <person name="Hosoyama A."/>
            <person name="Uohara A."/>
            <person name="Ohji S."/>
            <person name="Ichikawa N."/>
        </authorList>
    </citation>
    <scope>NUCLEOTIDE SEQUENCE [LARGE SCALE GENOMIC DNA]</scope>
    <source>
        <strain evidence="2 3">NBRC 103247</strain>
    </source>
</reference>
<name>A0A511AUG3_9LACT</name>
<dbReference type="RefSeq" id="WP_146924604.1">
    <property type="nucleotide sequence ID" value="NZ_BJUY01000019.1"/>
</dbReference>
<accession>A0A511AUG3</accession>
<protein>
    <submittedName>
        <fullName evidence="2">Thioredoxin</fullName>
    </submittedName>
</protein>